<evidence type="ECO:0000313" key="2">
    <source>
        <dbReference type="EMBL" id="KAL1511039.1"/>
    </source>
</evidence>
<evidence type="ECO:0000313" key="3">
    <source>
        <dbReference type="Proteomes" id="UP001515480"/>
    </source>
</evidence>
<comment type="caution">
    <text evidence="2">The sequence shown here is derived from an EMBL/GenBank/DDBJ whole genome shotgun (WGS) entry which is preliminary data.</text>
</comment>
<keyword evidence="3" id="KW-1185">Reference proteome</keyword>
<name>A0AB34J0Z8_PRYPA</name>
<feature type="region of interest" description="Disordered" evidence="1">
    <location>
        <begin position="1"/>
        <end position="26"/>
    </location>
</feature>
<dbReference type="AlphaFoldDB" id="A0AB34J0Z8"/>
<evidence type="ECO:0000256" key="1">
    <source>
        <dbReference type="SAM" id="MobiDB-lite"/>
    </source>
</evidence>
<dbReference type="Proteomes" id="UP001515480">
    <property type="component" value="Unassembled WGS sequence"/>
</dbReference>
<reference evidence="2 3" key="1">
    <citation type="journal article" date="2024" name="Science">
        <title>Giant polyketide synthase enzymes in the biosynthesis of giant marine polyether toxins.</title>
        <authorList>
            <person name="Fallon T.R."/>
            <person name="Shende V.V."/>
            <person name="Wierzbicki I.H."/>
            <person name="Pendleton A.L."/>
            <person name="Watervoot N.F."/>
            <person name="Auber R.P."/>
            <person name="Gonzalez D.J."/>
            <person name="Wisecaver J.H."/>
            <person name="Moore B.S."/>
        </authorList>
    </citation>
    <scope>NUCLEOTIDE SEQUENCE [LARGE SCALE GENOMIC DNA]</scope>
    <source>
        <strain evidence="2 3">12B1</strain>
    </source>
</reference>
<proteinExistence type="predicted"/>
<protein>
    <submittedName>
        <fullName evidence="2">Uncharacterized protein</fullName>
    </submittedName>
</protein>
<sequence>MLSHSKALPSEADTPRAEGVRAHRTRCGSQAQCHSIWGGGTHEKTRTAMARRPPLADAGEAAYRTAAWPR</sequence>
<feature type="region of interest" description="Disordered" evidence="1">
    <location>
        <begin position="50"/>
        <end position="70"/>
    </location>
</feature>
<gene>
    <name evidence="2" type="ORF">AB1Y20_005864</name>
</gene>
<dbReference type="EMBL" id="JBGBPQ010000014">
    <property type="protein sequence ID" value="KAL1511039.1"/>
    <property type="molecule type" value="Genomic_DNA"/>
</dbReference>
<organism evidence="2 3">
    <name type="scientific">Prymnesium parvum</name>
    <name type="common">Toxic golden alga</name>
    <dbReference type="NCBI Taxonomy" id="97485"/>
    <lineage>
        <taxon>Eukaryota</taxon>
        <taxon>Haptista</taxon>
        <taxon>Haptophyta</taxon>
        <taxon>Prymnesiophyceae</taxon>
        <taxon>Prymnesiales</taxon>
        <taxon>Prymnesiaceae</taxon>
        <taxon>Prymnesium</taxon>
    </lineage>
</organism>
<accession>A0AB34J0Z8</accession>